<sequence length="226" mass="24722">MDTKVTSGPAIVCVTSDQVNWQFGQEVRQKRAGFHPGSTSLADASWATLSKPLSELHSGSGSLTGVGSCQRPRQKDTELRLLTNAAASKERDIEGNCVTESEKRSHSKRRGNQKEFCPVKCCLLSEAQKAVAGTLRESSSPSLAPETGRTASSILVARPYTQEARGTERKRLNIHNSCEDFTEKLSREELQHSGFSIHSPEHQFTGQAESGRSEDKSRVPLSRPVL</sequence>
<evidence type="ECO:0000256" key="1">
    <source>
        <dbReference type="SAM" id="MobiDB-lite"/>
    </source>
</evidence>
<organism evidence="2 3">
    <name type="scientific">Ranitomeya imitator</name>
    <name type="common">mimic poison frog</name>
    <dbReference type="NCBI Taxonomy" id="111125"/>
    <lineage>
        <taxon>Eukaryota</taxon>
        <taxon>Metazoa</taxon>
        <taxon>Chordata</taxon>
        <taxon>Craniata</taxon>
        <taxon>Vertebrata</taxon>
        <taxon>Euteleostomi</taxon>
        <taxon>Amphibia</taxon>
        <taxon>Batrachia</taxon>
        <taxon>Anura</taxon>
        <taxon>Neobatrachia</taxon>
        <taxon>Hyloidea</taxon>
        <taxon>Dendrobatidae</taxon>
        <taxon>Dendrobatinae</taxon>
        <taxon>Ranitomeya</taxon>
    </lineage>
</organism>
<dbReference type="Proteomes" id="UP001176940">
    <property type="component" value="Unassembled WGS sequence"/>
</dbReference>
<evidence type="ECO:0000313" key="2">
    <source>
        <dbReference type="EMBL" id="CAJ0950171.1"/>
    </source>
</evidence>
<name>A0ABN9LTA4_9NEOB</name>
<comment type="caution">
    <text evidence="2">The sequence shown here is derived from an EMBL/GenBank/DDBJ whole genome shotgun (WGS) entry which is preliminary data.</text>
</comment>
<proteinExistence type="predicted"/>
<accession>A0ABN9LTA4</accession>
<reference evidence="2" key="1">
    <citation type="submission" date="2023-07" db="EMBL/GenBank/DDBJ databases">
        <authorList>
            <person name="Stuckert A."/>
        </authorList>
    </citation>
    <scope>NUCLEOTIDE SEQUENCE</scope>
</reference>
<evidence type="ECO:0000313" key="3">
    <source>
        <dbReference type="Proteomes" id="UP001176940"/>
    </source>
</evidence>
<protein>
    <recommendedName>
        <fullName evidence="4">Breast cancer protein 1</fullName>
    </recommendedName>
</protein>
<feature type="region of interest" description="Disordered" evidence="1">
    <location>
        <begin position="135"/>
        <end position="168"/>
    </location>
</feature>
<feature type="region of interest" description="Disordered" evidence="1">
    <location>
        <begin position="189"/>
        <end position="226"/>
    </location>
</feature>
<gene>
    <name evidence="2" type="ORF">RIMI_LOCUS12904368</name>
</gene>
<dbReference type="EMBL" id="CAUEEQ010031216">
    <property type="protein sequence ID" value="CAJ0950171.1"/>
    <property type="molecule type" value="Genomic_DNA"/>
</dbReference>
<keyword evidence="3" id="KW-1185">Reference proteome</keyword>
<evidence type="ECO:0008006" key="4">
    <source>
        <dbReference type="Google" id="ProtNLM"/>
    </source>
</evidence>